<dbReference type="AlphaFoldDB" id="A0A1Y0ESB8"/>
<accession>A0A1Y0ESB8</accession>
<dbReference type="SUPFAM" id="SSF53756">
    <property type="entry name" value="UDP-Glycosyltransferase/glycogen phosphorylase"/>
    <property type="match status" value="1"/>
</dbReference>
<sequence length="402" mass="43936">MHILLAMCVMAHRTGAELFVRDVALALLKRGHTVTVYAPVMGEMVDELRAQCVACITDLRAVAQPPDLIVGNTHDETVACLLRFAGVPAISICHDRTAPHGRPPRFTRIRQYIAVDENCAERLYLEHGIARADIAIVGNGVDLQRFVPRRPLPAQPMRAAIFSNYATHSAETAVIRAACAARGLTLDVIGAGVGQQARSPELLLGQYDLVFAKARAAMEAMAVGCAVILFNENMGLGGLVTPAHMQDWHRWNFGRRLLRQAVTPESVDLALGAYRPQDAATVSAYVREHASLPATVQHLEALALQVLADEAARPPVSAEQELQEVGTHAGDLALQLQDLHAQLSQTARHAHALNEELTQVRRHREALLASASWRITAPLRWLAARSLERKHETPVADRSPRP</sequence>
<feature type="domain" description="Glycosyltransferase subfamily 4-like N-terminal" evidence="1">
    <location>
        <begin position="15"/>
        <end position="145"/>
    </location>
</feature>
<dbReference type="KEGG" id="cser:CCO03_17315"/>
<dbReference type="InterPro" id="IPR028098">
    <property type="entry name" value="Glyco_trans_4-like_N"/>
</dbReference>
<reference evidence="2 3" key="1">
    <citation type="submission" date="2017-05" db="EMBL/GenBank/DDBJ databases">
        <authorList>
            <person name="Song R."/>
            <person name="Chenine A.L."/>
            <person name="Ruprecht R.M."/>
        </authorList>
    </citation>
    <scope>NUCLEOTIDE SEQUENCE [LARGE SCALE GENOMIC DNA]</scope>
    <source>
        <strain evidence="2 3">DSM 26136</strain>
    </source>
</reference>
<evidence type="ECO:0000259" key="1">
    <source>
        <dbReference type="Pfam" id="PF13439"/>
    </source>
</evidence>
<dbReference type="Gene3D" id="3.40.50.2000">
    <property type="entry name" value="Glycogen Phosphorylase B"/>
    <property type="match status" value="1"/>
</dbReference>
<gene>
    <name evidence="2" type="ORF">CCO03_17315</name>
</gene>
<dbReference type="GO" id="GO:0016757">
    <property type="term" value="F:glycosyltransferase activity"/>
    <property type="evidence" value="ECO:0007669"/>
    <property type="project" value="UniProtKB-ARBA"/>
</dbReference>
<dbReference type="Pfam" id="PF13439">
    <property type="entry name" value="Glyco_transf_4"/>
    <property type="match status" value="1"/>
</dbReference>
<dbReference type="Proteomes" id="UP000196138">
    <property type="component" value="Chromosome"/>
</dbReference>
<keyword evidence="3" id="KW-1185">Reference proteome</keyword>
<organism evidence="2 3">
    <name type="scientific">Comamonas serinivorans</name>
    <dbReference type="NCBI Taxonomy" id="1082851"/>
    <lineage>
        <taxon>Bacteria</taxon>
        <taxon>Pseudomonadati</taxon>
        <taxon>Pseudomonadota</taxon>
        <taxon>Betaproteobacteria</taxon>
        <taxon>Burkholderiales</taxon>
        <taxon>Comamonadaceae</taxon>
        <taxon>Comamonas</taxon>
    </lineage>
</organism>
<dbReference type="RefSeq" id="WP_087283107.1">
    <property type="nucleotide sequence ID" value="NZ_CP021455.1"/>
</dbReference>
<proteinExistence type="predicted"/>
<dbReference type="EMBL" id="CP021455">
    <property type="protein sequence ID" value="ARU06199.1"/>
    <property type="molecule type" value="Genomic_DNA"/>
</dbReference>
<dbReference type="OrthoDB" id="8993606at2"/>
<evidence type="ECO:0000313" key="3">
    <source>
        <dbReference type="Proteomes" id="UP000196138"/>
    </source>
</evidence>
<protein>
    <recommendedName>
        <fullName evidence="1">Glycosyltransferase subfamily 4-like N-terminal domain-containing protein</fullName>
    </recommendedName>
</protein>
<name>A0A1Y0ESB8_9BURK</name>
<evidence type="ECO:0000313" key="2">
    <source>
        <dbReference type="EMBL" id="ARU06199.1"/>
    </source>
</evidence>